<evidence type="ECO:0000313" key="2">
    <source>
        <dbReference type="EMBL" id="TDT63266.1"/>
    </source>
</evidence>
<name>A0A4R7KWJ3_9CLOT</name>
<proteinExistence type="inferred from homology"/>
<evidence type="ECO:0000313" key="3">
    <source>
        <dbReference type="Proteomes" id="UP000295325"/>
    </source>
</evidence>
<comment type="similarity">
    <text evidence="1">Belongs to the cycloisomerase 2 family.</text>
</comment>
<dbReference type="AlphaFoldDB" id="A0A4R7KWJ3"/>
<keyword evidence="3" id="KW-1185">Reference proteome</keyword>
<dbReference type="Gene3D" id="2.130.10.10">
    <property type="entry name" value="YVTN repeat-like/Quinoprotein amine dehydrogenase"/>
    <property type="match status" value="1"/>
</dbReference>
<dbReference type="PANTHER" id="PTHR30344:SF1">
    <property type="entry name" value="6-PHOSPHOGLUCONOLACTONASE"/>
    <property type="match status" value="1"/>
</dbReference>
<organism evidence="2 3">
    <name type="scientific">Fonticella tunisiensis</name>
    <dbReference type="NCBI Taxonomy" id="1096341"/>
    <lineage>
        <taxon>Bacteria</taxon>
        <taxon>Bacillati</taxon>
        <taxon>Bacillota</taxon>
        <taxon>Clostridia</taxon>
        <taxon>Eubacteriales</taxon>
        <taxon>Clostridiaceae</taxon>
        <taxon>Fonticella</taxon>
    </lineage>
</organism>
<evidence type="ECO:0000256" key="1">
    <source>
        <dbReference type="ARBA" id="ARBA00005564"/>
    </source>
</evidence>
<dbReference type="SUPFAM" id="SSF51004">
    <property type="entry name" value="C-terminal (heme d1) domain of cytochrome cd1-nitrite reductase"/>
    <property type="match status" value="1"/>
</dbReference>
<dbReference type="Proteomes" id="UP000295325">
    <property type="component" value="Unassembled WGS sequence"/>
</dbReference>
<dbReference type="RefSeq" id="WP_133626935.1">
    <property type="nucleotide sequence ID" value="NZ_SOAZ01000002.1"/>
</dbReference>
<dbReference type="InterPro" id="IPR050282">
    <property type="entry name" value="Cycloisomerase_2"/>
</dbReference>
<gene>
    <name evidence="2" type="ORF">EDD71_10225</name>
</gene>
<sequence>MNTNKLTAYVGTYTNGESKGIYRFTMDASSGKIEDVSLAGEMENPTYLAIDKNNKLLYSVAKVGDGGGVAAFKIKNSGDLELINYQVSQGKPPCYVGLNSKNEYVFSANYHRATIEVFPVREDGGIDIPSSVITHEGSGPNKERQEKAHAHYAALTPDEKYLCAVDLGIDKLAVYSLNRGSLSEANGLSLSLRPGCGPRHLAFHPNGKFAYIITELSSEIVALEYSPSDGFKEIQYISALPEGFNGENLGSAIYVSPDGRYLYASNRGHNSIAIFRIDITSGRLEVVGHESTGGEHPRDFAIDPTGKFLIAANQDTNNIVPFSIDNSTGKLTRIGDSISIPNPVCIKFINI</sequence>
<dbReference type="InterPro" id="IPR019405">
    <property type="entry name" value="Lactonase_7-beta_prop"/>
</dbReference>
<protein>
    <submittedName>
        <fullName evidence="2">6-phosphogluconolactonase</fullName>
    </submittedName>
</protein>
<dbReference type="FunFam" id="2.130.10.10:FF:000306">
    <property type="entry name" value="3-carboxymuconate cyclase"/>
    <property type="match status" value="1"/>
</dbReference>
<dbReference type="EMBL" id="SOAZ01000002">
    <property type="protein sequence ID" value="TDT63266.1"/>
    <property type="molecule type" value="Genomic_DNA"/>
</dbReference>
<dbReference type="Pfam" id="PF10282">
    <property type="entry name" value="Lactonase"/>
    <property type="match status" value="1"/>
</dbReference>
<dbReference type="OrthoDB" id="9790815at2"/>
<dbReference type="PANTHER" id="PTHR30344">
    <property type="entry name" value="6-PHOSPHOGLUCONOLACTONASE-RELATED"/>
    <property type="match status" value="1"/>
</dbReference>
<dbReference type="InterPro" id="IPR015943">
    <property type="entry name" value="WD40/YVTN_repeat-like_dom_sf"/>
</dbReference>
<comment type="caution">
    <text evidence="2">The sequence shown here is derived from an EMBL/GenBank/DDBJ whole genome shotgun (WGS) entry which is preliminary data.</text>
</comment>
<accession>A0A4R7KWJ3</accession>
<reference evidence="2 3" key="1">
    <citation type="submission" date="2019-03" db="EMBL/GenBank/DDBJ databases">
        <title>Genomic Encyclopedia of Type Strains, Phase IV (KMG-IV): sequencing the most valuable type-strain genomes for metagenomic binning, comparative biology and taxonomic classification.</title>
        <authorList>
            <person name="Goeker M."/>
        </authorList>
    </citation>
    <scope>NUCLEOTIDE SEQUENCE [LARGE SCALE GENOMIC DNA]</scope>
    <source>
        <strain evidence="2 3">DSM 24455</strain>
    </source>
</reference>
<dbReference type="GO" id="GO:0005829">
    <property type="term" value="C:cytosol"/>
    <property type="evidence" value="ECO:0007669"/>
    <property type="project" value="TreeGrafter"/>
</dbReference>
<dbReference type="InterPro" id="IPR011048">
    <property type="entry name" value="Haem_d1_sf"/>
</dbReference>
<dbReference type="GO" id="GO:0017057">
    <property type="term" value="F:6-phosphogluconolactonase activity"/>
    <property type="evidence" value="ECO:0007669"/>
    <property type="project" value="TreeGrafter"/>
</dbReference>